<feature type="region of interest" description="Disordered" evidence="1">
    <location>
        <begin position="1074"/>
        <end position="1141"/>
    </location>
</feature>
<evidence type="ECO:0000313" key="2">
    <source>
        <dbReference type="EMBL" id="CCA17907.1"/>
    </source>
</evidence>
<dbReference type="EMBL" id="FR824087">
    <property type="protein sequence ID" value="CCA17907.1"/>
    <property type="molecule type" value="Genomic_DNA"/>
</dbReference>
<proteinExistence type="predicted"/>
<dbReference type="PANTHER" id="PTHR19303:SF57">
    <property type="entry name" value="HTH CENPB-TYPE DOMAIN-CONTAINING PROTEIN"/>
    <property type="match status" value="1"/>
</dbReference>
<feature type="compositionally biased region" description="Polar residues" evidence="1">
    <location>
        <begin position="1090"/>
        <end position="1110"/>
    </location>
</feature>
<name>F0W9T9_9STRA</name>
<dbReference type="InterPro" id="IPR050863">
    <property type="entry name" value="CenT-Element_Derived"/>
</dbReference>
<dbReference type="GO" id="GO:0003677">
    <property type="term" value="F:DNA binding"/>
    <property type="evidence" value="ECO:0007669"/>
    <property type="project" value="TreeGrafter"/>
</dbReference>
<protein>
    <submittedName>
        <fullName evidence="2">Uncharacterized protein AlNc14C42G3543</fullName>
    </submittedName>
</protein>
<reference evidence="2" key="2">
    <citation type="submission" date="2011-02" db="EMBL/GenBank/DDBJ databases">
        <authorList>
            <person name="MacLean D."/>
        </authorList>
    </citation>
    <scope>NUCLEOTIDE SEQUENCE</scope>
</reference>
<gene>
    <name evidence="2" type="primary">AlNc14C42G3543</name>
    <name evidence="2" type="ORF">ALNC14_040500</name>
</gene>
<organism evidence="2">
    <name type="scientific">Albugo laibachii Nc14</name>
    <dbReference type="NCBI Taxonomy" id="890382"/>
    <lineage>
        <taxon>Eukaryota</taxon>
        <taxon>Sar</taxon>
        <taxon>Stramenopiles</taxon>
        <taxon>Oomycota</taxon>
        <taxon>Peronosporomycetes</taxon>
        <taxon>Albuginales</taxon>
        <taxon>Albuginaceae</taxon>
        <taxon>Albugo</taxon>
    </lineage>
</organism>
<reference evidence="2" key="1">
    <citation type="journal article" date="2011" name="PLoS Biol.">
        <title>Gene gain and loss during evolution of obligate parasitism in the white rust pathogen of Arabidopsis thaliana.</title>
        <authorList>
            <person name="Kemen E."/>
            <person name="Gardiner A."/>
            <person name="Schultz-Larsen T."/>
            <person name="Kemen A.C."/>
            <person name="Balmuth A.L."/>
            <person name="Robert-Seilaniantz A."/>
            <person name="Bailey K."/>
            <person name="Holub E."/>
            <person name="Studholme D.J."/>
            <person name="Maclean D."/>
            <person name="Jones J.D."/>
        </authorList>
    </citation>
    <scope>NUCLEOTIDE SEQUENCE</scope>
</reference>
<feature type="region of interest" description="Disordered" evidence="1">
    <location>
        <begin position="692"/>
        <end position="713"/>
    </location>
</feature>
<feature type="compositionally biased region" description="Polar residues" evidence="1">
    <location>
        <begin position="433"/>
        <end position="463"/>
    </location>
</feature>
<feature type="compositionally biased region" description="Low complexity" evidence="1">
    <location>
        <begin position="1074"/>
        <end position="1089"/>
    </location>
</feature>
<dbReference type="PANTHER" id="PTHR19303">
    <property type="entry name" value="TRANSPOSON"/>
    <property type="match status" value="1"/>
</dbReference>
<sequence length="1604" mass="181776">MPRRRNTESKNGGRKPRQYMRNVPTHSFRLTIIDHYEAHDMPATIERLYPGVVSSVKEAKRKSVYLWATSERRSSREIGTATTLPRDGELDLIKCMNGYRLKGAPLSAVMLTRKSIQMASEDGVSATAFTASLTWRQVFLRRHNLAFGMRTHQEQISPADISAKAADISSELLQRMGELGVDLVYNADQTTDFFEHIPTKTIEAKGTQNVWVRPGEKTKEQVTCMLLGDSFGNKCEPFLVFSKTTTPMKKETAAENNAKQHGFDKLLWIKMYDLQSTFGVHIYANATAWWNAEMSVRFLEYQFGDRRERRVSPILLLWDDLSAHCSERVRICAQEIGVVLMRVPPVYTSVCPRADVSWDASLSSKCYVLEKDDITIEIPTADADQSKLFSTGSADHFLTDYSENVASKSAPKPHGSELVTTQPKTLRVENKTSPEIIQPENLSEPNAESATTQPGGTSMTSLQIPEEEDEVVYYLRREDKVKMIQNHPAVFDFSSDGRTLHCRCGREVRLNPPWYILKFEQHLVSRNCSFLRTQNPKRRKINDEQTTIVHSPQKQVITASWHGDVSYTLKFMDEILLLLEQNKVPLITSVYTKNKQSVVDEQRLRAMNLLKEKRGRIERMTPDGKFVECRCGQLVLLTAPWSLNKMYEHWKGACLHNNADSLLNDNEDTSRSATSRKTRKIMHWERAHALHSPFHDSSRKKRSRIRKGGEAKGLRTDNRRTISSYQLREFHWEPIHLETIVPCPGLRNETIARYVASSFQLTGGSRPRHKIARMLFPHLFKSEKVQLYKMYQQLSRYQKLLLHDAMEAEALWFIDKDAKSIRSLKCHVSVSLSKGESSCTACSELAAHPNLRAAITSCAKRHIHTDANTKSRANRRLKSSQICSWLEMDFAMNEEYGQLLRDLFLIEIDSNSALNMWIDLAEMGIHGEFDSHPAMIGLMESMAKLKDKERRGVGMQNMWYSSLLDKYMSSLATISTEACEFFQHHLCGRKQCVVNQSQAKMTDSGLHVDDMNSANKIECRQIQQQSAEELLYDMDSGSLSHRGHFSGLLDENDQGVMPNISIYDMPDVDFPSFTSTSAISSSEETTGSTQKANESVKSPSVNDHATSQNQSSSPLKSTTPSSKHIDEGIHSSTSGDEFVERSQPAELEVLPCSGLRGDKVDNYTMQAVQIIGGSRPKYVIAKELFPNAFVPGEKIRIQEQLNDQQKMILSDAVFGECFWRVDKRGKCVRSLYCFRHIPVKGSLSKNSSISSNGGLSSSQSTESAAPMIACRACNDLKSSANFRSVLSRAKMSKDVENLKFLPSVYTESDPFLRKLSKNASFRALFRVLKLKVTEQVEAKKRITFWLRIAIMGLVGQFRTHPVFEALIESMVAIKDKTRRGVGKQNMRYAKPLDDFLSTLSAISMEAFEYFSAEFCGRSNRSQKIVQRRKLETLLQTDADDVEQAKDSFQLSSTLLDPAAMSFSTEKNDIPASIYSSIMTSSYLPHEDSSQIGHRCLPQESTNAFLMPDPEINDQLAANCSSSAGDSMEHQHFIDRMMEAHLSVGHDELQLPPFEDTSLKLQSNVSFRGDANEINPIFDRNQFPKWSVQVFEWWRSIEDIAQRAQ</sequence>
<feature type="region of interest" description="Disordered" evidence="1">
    <location>
        <begin position="430"/>
        <end position="463"/>
    </location>
</feature>
<evidence type="ECO:0000256" key="1">
    <source>
        <dbReference type="SAM" id="MobiDB-lite"/>
    </source>
</evidence>
<dbReference type="HOGENOM" id="CLU_244161_0_0_1"/>
<dbReference type="GO" id="GO:0005634">
    <property type="term" value="C:nucleus"/>
    <property type="evidence" value="ECO:0007669"/>
    <property type="project" value="TreeGrafter"/>
</dbReference>
<feature type="compositionally biased region" description="Low complexity" evidence="1">
    <location>
        <begin position="1111"/>
        <end position="1122"/>
    </location>
</feature>
<accession>F0W9T9</accession>